<reference evidence="4" key="2">
    <citation type="submission" date="2025-08" db="UniProtKB">
        <authorList>
            <consortium name="RefSeq"/>
        </authorList>
    </citation>
    <scope>IDENTIFICATION</scope>
    <source>
        <tissue evidence="4">Leaf</tissue>
    </source>
</reference>
<keyword evidence="3" id="KW-1185">Reference proteome</keyword>
<evidence type="ECO:0000313" key="4">
    <source>
        <dbReference type="RefSeq" id="XP_019090948.1"/>
    </source>
</evidence>
<protein>
    <submittedName>
        <fullName evidence="4">Uncharacterized protein LOC109128623</fullName>
    </submittedName>
</protein>
<sequence>MVISLYVDDLIITGSNEDMIKEFKEKLKQTFEMTDLGRLKYYLGYEITYTGEGVFLSQRKYAQQQLKKFGMKNCKSVATPLLPQTKCVEEGKELTNPKLYRSMVGGLLYLAATRPDLAFAASYLSKSLSQPREQHLQEAKRVLRYIQGTIDYGLNFKKTSQVELVGYSDSDWAGCKEDMRSTTWMCFTMGSAMFTWQTQKQDTIAQSTAEAEYMALSSATNHSVWLKRLLGELRIDTSKAVPIYCDNTSAIAIGRNLVQHKRTKHIQIRYHVVREAEREGAITLRYCSREEQTADILTNLLETRRFEELRLKLGVTQNPNGRDKSKRKLTEASPGEANMHKKEENKFTEINGKEKKSENEIKEDQSVKSTEKGKQVMREKISVPLSYGASATK</sequence>
<dbReference type="PANTHER" id="PTHR11439">
    <property type="entry name" value="GAG-POL-RELATED RETROTRANSPOSON"/>
    <property type="match status" value="1"/>
</dbReference>
<dbReference type="SUPFAM" id="SSF56672">
    <property type="entry name" value="DNA/RNA polymerases"/>
    <property type="match status" value="1"/>
</dbReference>
<name>A0ABM1QW10_CAMSA</name>
<feature type="region of interest" description="Disordered" evidence="1">
    <location>
        <begin position="316"/>
        <end position="393"/>
    </location>
</feature>
<evidence type="ECO:0000313" key="3">
    <source>
        <dbReference type="Proteomes" id="UP000694864"/>
    </source>
</evidence>
<dbReference type="InterPro" id="IPR013103">
    <property type="entry name" value="RVT_2"/>
</dbReference>
<organism evidence="3 4">
    <name type="scientific">Camelina sativa</name>
    <name type="common">False flax</name>
    <name type="synonym">Myagrum sativum</name>
    <dbReference type="NCBI Taxonomy" id="90675"/>
    <lineage>
        <taxon>Eukaryota</taxon>
        <taxon>Viridiplantae</taxon>
        <taxon>Streptophyta</taxon>
        <taxon>Embryophyta</taxon>
        <taxon>Tracheophyta</taxon>
        <taxon>Spermatophyta</taxon>
        <taxon>Magnoliopsida</taxon>
        <taxon>eudicotyledons</taxon>
        <taxon>Gunneridae</taxon>
        <taxon>Pentapetalae</taxon>
        <taxon>rosids</taxon>
        <taxon>malvids</taxon>
        <taxon>Brassicales</taxon>
        <taxon>Brassicaceae</taxon>
        <taxon>Camelineae</taxon>
        <taxon>Camelina</taxon>
    </lineage>
</organism>
<dbReference type="GeneID" id="109128623"/>
<accession>A0ABM1QW10</accession>
<evidence type="ECO:0000259" key="2">
    <source>
        <dbReference type="Pfam" id="PF07727"/>
    </source>
</evidence>
<dbReference type="InterPro" id="IPR043502">
    <property type="entry name" value="DNA/RNA_pol_sf"/>
</dbReference>
<dbReference type="CDD" id="cd09272">
    <property type="entry name" value="RNase_HI_RT_Ty1"/>
    <property type="match status" value="1"/>
</dbReference>
<feature type="compositionally biased region" description="Basic and acidic residues" evidence="1">
    <location>
        <begin position="338"/>
        <end position="381"/>
    </location>
</feature>
<dbReference type="RefSeq" id="XP_019090948.1">
    <property type="nucleotide sequence ID" value="XM_019235403.1"/>
</dbReference>
<evidence type="ECO:0000256" key="1">
    <source>
        <dbReference type="SAM" id="MobiDB-lite"/>
    </source>
</evidence>
<feature type="domain" description="Reverse transcriptase Ty1/copia-type" evidence="2">
    <location>
        <begin position="1"/>
        <end position="82"/>
    </location>
</feature>
<reference evidence="3" key="1">
    <citation type="journal article" date="2014" name="Nat. Commun.">
        <title>The emerging biofuel crop Camelina sativa retains a highly undifferentiated hexaploid genome structure.</title>
        <authorList>
            <person name="Kagale S."/>
            <person name="Koh C."/>
            <person name="Nixon J."/>
            <person name="Bollina V."/>
            <person name="Clarke W.E."/>
            <person name="Tuteja R."/>
            <person name="Spillane C."/>
            <person name="Robinson S.J."/>
            <person name="Links M.G."/>
            <person name="Clarke C."/>
            <person name="Higgins E.E."/>
            <person name="Huebert T."/>
            <person name="Sharpe A.G."/>
            <person name="Parkin I.A."/>
        </authorList>
    </citation>
    <scope>NUCLEOTIDE SEQUENCE [LARGE SCALE GENOMIC DNA]</scope>
    <source>
        <strain evidence="3">cv. DH55</strain>
    </source>
</reference>
<dbReference type="Proteomes" id="UP000694864">
    <property type="component" value="Chromosome 14"/>
</dbReference>
<dbReference type="PANTHER" id="PTHR11439:SF463">
    <property type="entry name" value="REVERSE TRANSCRIPTASE TY1_COPIA-TYPE DOMAIN-CONTAINING PROTEIN"/>
    <property type="match status" value="1"/>
</dbReference>
<gene>
    <name evidence="4" type="primary">LOC109128623</name>
</gene>
<proteinExistence type="predicted"/>
<dbReference type="Pfam" id="PF07727">
    <property type="entry name" value="RVT_2"/>
    <property type="match status" value="1"/>
</dbReference>